<reference evidence="2 3" key="1">
    <citation type="submission" date="2015-09" db="EMBL/GenBank/DDBJ databases">
        <title>Draft genome of the parasitic nematode Teladorsagia circumcincta isolate WARC Sus (inbred).</title>
        <authorList>
            <person name="Mitreva M."/>
        </authorList>
    </citation>
    <scope>NUCLEOTIDE SEQUENCE [LARGE SCALE GENOMIC DNA]</scope>
    <source>
        <strain evidence="2 3">S</strain>
    </source>
</reference>
<dbReference type="AlphaFoldDB" id="A0A2G9U8H0"/>
<dbReference type="EMBL" id="KZ348187">
    <property type="protein sequence ID" value="PIO66556.1"/>
    <property type="molecule type" value="Genomic_DNA"/>
</dbReference>
<sequence>DPTESKPWNSHMIIDSGGEARALYNKLHLFDLEIPGKFKFIESEFSRRGIKMVPPVNTSIGKLGLSICNDLRFSELALWNRYKGAEILSYPSAFTLHTGLAHFEPLLRSRAIETQCYVVAANQTGKLNEDLSFYGHAMVIDPWGAVIAQCSEGVGQYYFSTCSIPTS</sequence>
<dbReference type="Pfam" id="PF00795">
    <property type="entry name" value="CN_hydrolase"/>
    <property type="match status" value="1"/>
</dbReference>
<dbReference type="GO" id="GO:0006139">
    <property type="term" value="P:nucleobase-containing compound metabolic process"/>
    <property type="evidence" value="ECO:0007669"/>
    <property type="project" value="TreeGrafter"/>
</dbReference>
<dbReference type="Proteomes" id="UP000230423">
    <property type="component" value="Unassembled WGS sequence"/>
</dbReference>
<feature type="domain" description="CN hydrolase" evidence="1">
    <location>
        <begin position="1"/>
        <end position="166"/>
    </location>
</feature>
<dbReference type="PANTHER" id="PTHR23088">
    <property type="entry name" value="NITRILASE-RELATED"/>
    <property type="match status" value="1"/>
</dbReference>
<dbReference type="GO" id="GO:0047710">
    <property type="term" value="F:bis(5'-adenosyl)-triphosphatase activity"/>
    <property type="evidence" value="ECO:0007669"/>
    <property type="project" value="TreeGrafter"/>
</dbReference>
<accession>A0A2G9U8H0</accession>
<evidence type="ECO:0000259" key="1">
    <source>
        <dbReference type="PROSITE" id="PS50263"/>
    </source>
</evidence>
<dbReference type="InterPro" id="IPR003010">
    <property type="entry name" value="C-N_Hydrolase"/>
</dbReference>
<organism evidence="2 3">
    <name type="scientific">Teladorsagia circumcincta</name>
    <name type="common">Brown stomach worm</name>
    <name type="synonym">Ostertagia circumcincta</name>
    <dbReference type="NCBI Taxonomy" id="45464"/>
    <lineage>
        <taxon>Eukaryota</taxon>
        <taxon>Metazoa</taxon>
        <taxon>Ecdysozoa</taxon>
        <taxon>Nematoda</taxon>
        <taxon>Chromadorea</taxon>
        <taxon>Rhabditida</taxon>
        <taxon>Rhabditina</taxon>
        <taxon>Rhabditomorpha</taxon>
        <taxon>Strongyloidea</taxon>
        <taxon>Trichostrongylidae</taxon>
        <taxon>Teladorsagia</taxon>
    </lineage>
</organism>
<dbReference type="InterPro" id="IPR036526">
    <property type="entry name" value="C-N_Hydrolase_sf"/>
</dbReference>
<dbReference type="PROSITE" id="PS50263">
    <property type="entry name" value="CN_HYDROLASE"/>
    <property type="match status" value="1"/>
</dbReference>
<dbReference type="Gene3D" id="3.60.110.10">
    <property type="entry name" value="Carbon-nitrogen hydrolase"/>
    <property type="match status" value="1"/>
</dbReference>
<evidence type="ECO:0000313" key="3">
    <source>
        <dbReference type="Proteomes" id="UP000230423"/>
    </source>
</evidence>
<name>A0A2G9U8H0_TELCI</name>
<dbReference type="OrthoDB" id="680339at2759"/>
<proteinExistence type="predicted"/>
<feature type="non-terminal residue" evidence="2">
    <location>
        <position position="1"/>
    </location>
</feature>
<dbReference type="PANTHER" id="PTHR23088:SF27">
    <property type="entry name" value="DEAMINATED GLUTATHIONE AMIDASE"/>
    <property type="match status" value="1"/>
</dbReference>
<gene>
    <name evidence="2" type="ORF">TELCIR_11731</name>
</gene>
<dbReference type="SUPFAM" id="SSF56317">
    <property type="entry name" value="Carbon-nitrogen hydrolase"/>
    <property type="match status" value="1"/>
</dbReference>
<keyword evidence="3" id="KW-1185">Reference proteome</keyword>
<protein>
    <recommendedName>
        <fullName evidence="1">CN hydrolase domain-containing protein</fullName>
    </recommendedName>
</protein>
<evidence type="ECO:0000313" key="2">
    <source>
        <dbReference type="EMBL" id="PIO66556.1"/>
    </source>
</evidence>